<evidence type="ECO:0000313" key="2">
    <source>
        <dbReference type="EMBL" id="KAL2331526.1"/>
    </source>
</evidence>
<keyword evidence="3" id="KW-1185">Reference proteome</keyword>
<protein>
    <submittedName>
        <fullName evidence="2">Uncharacterized protein</fullName>
    </submittedName>
</protein>
<gene>
    <name evidence="2" type="ORF">Fmac_019107</name>
</gene>
<name>A0ABD1M6Y1_9FABA</name>
<reference evidence="2 3" key="1">
    <citation type="submission" date="2024-08" db="EMBL/GenBank/DDBJ databases">
        <title>Insights into the chromosomal genome structure of Flemingia macrophylla.</title>
        <authorList>
            <person name="Ding Y."/>
            <person name="Zhao Y."/>
            <person name="Bi W."/>
            <person name="Wu M."/>
            <person name="Zhao G."/>
            <person name="Gong Y."/>
            <person name="Li W."/>
            <person name="Zhang P."/>
        </authorList>
    </citation>
    <scope>NUCLEOTIDE SEQUENCE [LARGE SCALE GENOMIC DNA]</scope>
    <source>
        <strain evidence="2">DYQJB</strain>
        <tissue evidence="2">Leaf</tissue>
    </source>
</reference>
<dbReference type="AlphaFoldDB" id="A0ABD1M6Y1"/>
<dbReference type="Proteomes" id="UP001603857">
    <property type="component" value="Unassembled WGS sequence"/>
</dbReference>
<organism evidence="2 3">
    <name type="scientific">Flemingia macrophylla</name>
    <dbReference type="NCBI Taxonomy" id="520843"/>
    <lineage>
        <taxon>Eukaryota</taxon>
        <taxon>Viridiplantae</taxon>
        <taxon>Streptophyta</taxon>
        <taxon>Embryophyta</taxon>
        <taxon>Tracheophyta</taxon>
        <taxon>Spermatophyta</taxon>
        <taxon>Magnoliopsida</taxon>
        <taxon>eudicotyledons</taxon>
        <taxon>Gunneridae</taxon>
        <taxon>Pentapetalae</taxon>
        <taxon>rosids</taxon>
        <taxon>fabids</taxon>
        <taxon>Fabales</taxon>
        <taxon>Fabaceae</taxon>
        <taxon>Papilionoideae</taxon>
        <taxon>50 kb inversion clade</taxon>
        <taxon>NPAAA clade</taxon>
        <taxon>indigoferoid/millettioid clade</taxon>
        <taxon>Phaseoleae</taxon>
        <taxon>Flemingia</taxon>
    </lineage>
</organism>
<proteinExistence type="predicted"/>
<sequence length="90" mass="9546">MRFFVSCCVADPTAASKPVAPPPSRRTKPHWRPALGPISEDTAPPHTESPAADAKRTTHTASASASADAAGKARRQYTDDCDYGPKPRSV</sequence>
<feature type="region of interest" description="Disordered" evidence="1">
    <location>
        <begin position="13"/>
        <end position="90"/>
    </location>
</feature>
<feature type="compositionally biased region" description="Low complexity" evidence="1">
    <location>
        <begin position="59"/>
        <end position="70"/>
    </location>
</feature>
<accession>A0ABD1M6Y1</accession>
<evidence type="ECO:0000313" key="3">
    <source>
        <dbReference type="Proteomes" id="UP001603857"/>
    </source>
</evidence>
<evidence type="ECO:0000256" key="1">
    <source>
        <dbReference type="SAM" id="MobiDB-lite"/>
    </source>
</evidence>
<comment type="caution">
    <text evidence="2">The sequence shown here is derived from an EMBL/GenBank/DDBJ whole genome shotgun (WGS) entry which is preliminary data.</text>
</comment>
<dbReference type="EMBL" id="JBGMDY010000006">
    <property type="protein sequence ID" value="KAL2331526.1"/>
    <property type="molecule type" value="Genomic_DNA"/>
</dbReference>